<name>A0A9D4PDD4_RHISA</name>
<sequence length="166" mass="18366">MIDLARTNPDIAIGKYAALLDVTRSERTDIGQTLLQTLAPPLSPWCCLEACTSDSDIPTGGTNISEIRRTTCPPMKRTSRRQQIHLSHKCLIENFGQQQPTIDAELQHSGIGQRSTCTTDHKGNENAHTLNEKTSDKISPYVCRDHNDLVIKFDRCSNNVSECGDG</sequence>
<dbReference type="Proteomes" id="UP000821837">
    <property type="component" value="Chromosome 8"/>
</dbReference>
<reference evidence="1" key="1">
    <citation type="journal article" date="2020" name="Cell">
        <title>Large-Scale Comparative Analyses of Tick Genomes Elucidate Their Genetic Diversity and Vector Capacities.</title>
        <authorList>
            <consortium name="Tick Genome and Microbiome Consortium (TIGMIC)"/>
            <person name="Jia N."/>
            <person name="Wang J."/>
            <person name="Shi W."/>
            <person name="Du L."/>
            <person name="Sun Y."/>
            <person name="Zhan W."/>
            <person name="Jiang J.F."/>
            <person name="Wang Q."/>
            <person name="Zhang B."/>
            <person name="Ji P."/>
            <person name="Bell-Sakyi L."/>
            <person name="Cui X.M."/>
            <person name="Yuan T.T."/>
            <person name="Jiang B.G."/>
            <person name="Yang W.F."/>
            <person name="Lam T.T."/>
            <person name="Chang Q.C."/>
            <person name="Ding S.J."/>
            <person name="Wang X.J."/>
            <person name="Zhu J.G."/>
            <person name="Ruan X.D."/>
            <person name="Zhao L."/>
            <person name="Wei J.T."/>
            <person name="Ye R.Z."/>
            <person name="Que T.C."/>
            <person name="Du C.H."/>
            <person name="Zhou Y.H."/>
            <person name="Cheng J.X."/>
            <person name="Dai P.F."/>
            <person name="Guo W.B."/>
            <person name="Han X.H."/>
            <person name="Huang E.J."/>
            <person name="Li L.F."/>
            <person name="Wei W."/>
            <person name="Gao Y.C."/>
            <person name="Liu J.Z."/>
            <person name="Shao H.Z."/>
            <person name="Wang X."/>
            <person name="Wang C.C."/>
            <person name="Yang T.C."/>
            <person name="Huo Q.B."/>
            <person name="Li W."/>
            <person name="Chen H.Y."/>
            <person name="Chen S.E."/>
            <person name="Zhou L.G."/>
            <person name="Ni X.B."/>
            <person name="Tian J.H."/>
            <person name="Sheng Y."/>
            <person name="Liu T."/>
            <person name="Pan Y.S."/>
            <person name="Xia L.Y."/>
            <person name="Li J."/>
            <person name="Zhao F."/>
            <person name="Cao W.C."/>
        </authorList>
    </citation>
    <scope>NUCLEOTIDE SEQUENCE</scope>
    <source>
        <strain evidence="1">Rsan-2018</strain>
    </source>
</reference>
<reference evidence="1" key="2">
    <citation type="submission" date="2021-09" db="EMBL/GenBank/DDBJ databases">
        <authorList>
            <person name="Jia N."/>
            <person name="Wang J."/>
            <person name="Shi W."/>
            <person name="Du L."/>
            <person name="Sun Y."/>
            <person name="Zhan W."/>
            <person name="Jiang J."/>
            <person name="Wang Q."/>
            <person name="Zhang B."/>
            <person name="Ji P."/>
            <person name="Sakyi L.B."/>
            <person name="Cui X."/>
            <person name="Yuan T."/>
            <person name="Jiang B."/>
            <person name="Yang W."/>
            <person name="Lam T.T.-Y."/>
            <person name="Chang Q."/>
            <person name="Ding S."/>
            <person name="Wang X."/>
            <person name="Zhu J."/>
            <person name="Ruan X."/>
            <person name="Zhao L."/>
            <person name="Wei J."/>
            <person name="Que T."/>
            <person name="Du C."/>
            <person name="Cheng J."/>
            <person name="Dai P."/>
            <person name="Han X."/>
            <person name="Huang E."/>
            <person name="Gao Y."/>
            <person name="Liu J."/>
            <person name="Shao H."/>
            <person name="Ye R."/>
            <person name="Li L."/>
            <person name="Wei W."/>
            <person name="Wang X."/>
            <person name="Wang C."/>
            <person name="Huo Q."/>
            <person name="Li W."/>
            <person name="Guo W."/>
            <person name="Chen H."/>
            <person name="Chen S."/>
            <person name="Zhou L."/>
            <person name="Zhou L."/>
            <person name="Ni X."/>
            <person name="Tian J."/>
            <person name="Zhou Y."/>
            <person name="Sheng Y."/>
            <person name="Liu T."/>
            <person name="Pan Y."/>
            <person name="Xia L."/>
            <person name="Li J."/>
            <person name="Zhao F."/>
            <person name="Cao W."/>
        </authorList>
    </citation>
    <scope>NUCLEOTIDE SEQUENCE</scope>
    <source>
        <strain evidence="1">Rsan-2018</strain>
        <tissue evidence="1">Larvae</tissue>
    </source>
</reference>
<evidence type="ECO:0000313" key="2">
    <source>
        <dbReference type="Proteomes" id="UP000821837"/>
    </source>
</evidence>
<comment type="caution">
    <text evidence="1">The sequence shown here is derived from an EMBL/GenBank/DDBJ whole genome shotgun (WGS) entry which is preliminary data.</text>
</comment>
<dbReference type="AlphaFoldDB" id="A0A9D4PDD4"/>
<protein>
    <submittedName>
        <fullName evidence="1">Uncharacterized protein</fullName>
    </submittedName>
</protein>
<organism evidence="1 2">
    <name type="scientific">Rhipicephalus sanguineus</name>
    <name type="common">Brown dog tick</name>
    <name type="synonym">Ixodes sanguineus</name>
    <dbReference type="NCBI Taxonomy" id="34632"/>
    <lineage>
        <taxon>Eukaryota</taxon>
        <taxon>Metazoa</taxon>
        <taxon>Ecdysozoa</taxon>
        <taxon>Arthropoda</taxon>
        <taxon>Chelicerata</taxon>
        <taxon>Arachnida</taxon>
        <taxon>Acari</taxon>
        <taxon>Parasitiformes</taxon>
        <taxon>Ixodida</taxon>
        <taxon>Ixodoidea</taxon>
        <taxon>Ixodidae</taxon>
        <taxon>Rhipicephalinae</taxon>
        <taxon>Rhipicephalus</taxon>
        <taxon>Rhipicephalus</taxon>
    </lineage>
</organism>
<evidence type="ECO:0000313" key="1">
    <source>
        <dbReference type="EMBL" id="KAH7939000.1"/>
    </source>
</evidence>
<keyword evidence="2" id="KW-1185">Reference proteome</keyword>
<proteinExistence type="predicted"/>
<dbReference type="EMBL" id="JABSTV010001254">
    <property type="protein sequence ID" value="KAH7939000.1"/>
    <property type="molecule type" value="Genomic_DNA"/>
</dbReference>
<accession>A0A9D4PDD4</accession>
<gene>
    <name evidence="1" type="ORF">HPB52_004414</name>
</gene>